<accession>A0A3E2H6H5</accession>
<name>A0A3E2H6H5_SCYLI</name>
<feature type="domain" description="AB hydrolase-1" evidence="2">
    <location>
        <begin position="32"/>
        <end position="274"/>
    </location>
</feature>
<comment type="similarity">
    <text evidence="1">Belongs to the polyketide transferase af380 family.</text>
</comment>
<evidence type="ECO:0000313" key="3">
    <source>
        <dbReference type="EMBL" id="RFU28989.1"/>
    </source>
</evidence>
<dbReference type="Pfam" id="PF12697">
    <property type="entry name" value="Abhydrolase_6"/>
    <property type="match status" value="1"/>
</dbReference>
<dbReference type="OrthoDB" id="2498029at2759"/>
<dbReference type="STRING" id="5539.A0A3E2H6H5"/>
<comment type="caution">
    <text evidence="3">The sequence shown here is derived from an EMBL/GenBank/DDBJ whole genome shotgun (WGS) entry which is preliminary data.</text>
</comment>
<evidence type="ECO:0000313" key="4">
    <source>
        <dbReference type="Proteomes" id="UP000258309"/>
    </source>
</evidence>
<keyword evidence="4" id="KW-1185">Reference proteome</keyword>
<dbReference type="SUPFAM" id="SSF53474">
    <property type="entry name" value="alpha/beta-Hydrolases"/>
    <property type="match status" value="1"/>
</dbReference>
<dbReference type="EMBL" id="NCSJ02000143">
    <property type="protein sequence ID" value="RFU28989.1"/>
    <property type="molecule type" value="Genomic_DNA"/>
</dbReference>
<protein>
    <recommendedName>
        <fullName evidence="2">AB hydrolase-1 domain-containing protein</fullName>
    </recommendedName>
</protein>
<dbReference type="OMA" id="FMARHPM"/>
<dbReference type="Proteomes" id="UP000258309">
    <property type="component" value="Unassembled WGS sequence"/>
</dbReference>
<dbReference type="PANTHER" id="PTHR47751:SF2">
    <property type="entry name" value="DLTD N-TERMINAL DOMAIN PROTEIN (AFU_ORTHOLOGUE AFUA_8G00380)-RELATED"/>
    <property type="match status" value="1"/>
</dbReference>
<dbReference type="PANTHER" id="PTHR47751">
    <property type="entry name" value="SUPERFAMILY HYDROLASE, PUTATIVE (AFU_ORTHOLOGUE AFUA_2G16580)-RELATED"/>
    <property type="match status" value="1"/>
</dbReference>
<reference evidence="3 4" key="1">
    <citation type="submission" date="2018-05" db="EMBL/GenBank/DDBJ databases">
        <title>Draft genome sequence of Scytalidium lignicola DSM 105466, a ubiquitous saprotrophic fungus.</title>
        <authorList>
            <person name="Buettner E."/>
            <person name="Gebauer A.M."/>
            <person name="Hofrichter M."/>
            <person name="Liers C."/>
            <person name="Kellner H."/>
        </authorList>
    </citation>
    <scope>NUCLEOTIDE SEQUENCE [LARGE SCALE GENOMIC DNA]</scope>
    <source>
        <strain evidence="3 4">DSM 105466</strain>
    </source>
</reference>
<dbReference type="Gene3D" id="1.10.10.800">
    <property type="match status" value="1"/>
</dbReference>
<dbReference type="Gene3D" id="3.40.50.1820">
    <property type="entry name" value="alpha/beta hydrolase"/>
    <property type="match status" value="1"/>
</dbReference>
<feature type="non-terminal residue" evidence="3">
    <location>
        <position position="296"/>
    </location>
</feature>
<dbReference type="InterPro" id="IPR029058">
    <property type="entry name" value="AB_hydrolase_fold"/>
</dbReference>
<evidence type="ECO:0000256" key="1">
    <source>
        <dbReference type="ARBA" id="ARBA00029464"/>
    </source>
</evidence>
<sequence>MSHHEDVEFKTVDGLTLRGWLYPTGSGRSPAVILTPGFGCVKEMFIPEVAEAFQQAGITALIYDPRSTGLSDGTPRQELDPVKQAEDYSDALSFLTGLPTVDPERIAFWGFSFAGMVCLTAAALDKRAKRVIAVCPLTDFTFGGKKSKVLAKAMQDRESQVKGNPPFMLPVLTEKGENPAGFGVGTAAEDFRIILNAEKAAPNYRNSTTMQTYYKIAAWQPFGLMPLVSPTSVLLLTGEDDKISLAEDQKKLLEHMSEPKKFHIEPGRGHMDILSGESFPRLMKMQVDFLKEALEK</sequence>
<gene>
    <name evidence="3" type="ORF">B7463_g7333</name>
</gene>
<dbReference type="InterPro" id="IPR000073">
    <property type="entry name" value="AB_hydrolase_1"/>
</dbReference>
<proteinExistence type="inferred from homology"/>
<dbReference type="AlphaFoldDB" id="A0A3E2H6H5"/>
<feature type="non-terminal residue" evidence="3">
    <location>
        <position position="1"/>
    </location>
</feature>
<dbReference type="InterPro" id="IPR051411">
    <property type="entry name" value="Polyketide_trans_af380"/>
</dbReference>
<evidence type="ECO:0000259" key="2">
    <source>
        <dbReference type="Pfam" id="PF12697"/>
    </source>
</evidence>
<organism evidence="3 4">
    <name type="scientific">Scytalidium lignicola</name>
    <name type="common">Hyphomycete</name>
    <dbReference type="NCBI Taxonomy" id="5539"/>
    <lineage>
        <taxon>Eukaryota</taxon>
        <taxon>Fungi</taxon>
        <taxon>Dikarya</taxon>
        <taxon>Ascomycota</taxon>
        <taxon>Pezizomycotina</taxon>
        <taxon>Leotiomycetes</taxon>
        <taxon>Leotiomycetes incertae sedis</taxon>
        <taxon>Scytalidium</taxon>
    </lineage>
</organism>